<dbReference type="Pfam" id="PF13211">
    <property type="entry name" value="DUF4019"/>
    <property type="match status" value="1"/>
</dbReference>
<keyword evidence="4" id="KW-1185">Reference proteome</keyword>
<sequence>MLVPLVLLLSLGPLAMARQPPPAAQAQQQRPQVQRPAPGEVDPNSMVMAALQAAQLVDANRAGDVWEGGSSVAKKAMGKDAFIRQVAASRAALGQPQSRVWLSVIRQQVDAAGGRQAPPPGMYVSVRFATRFSGGKTVAELVSFHLDENATWRVAGYAIQ</sequence>
<evidence type="ECO:0000256" key="1">
    <source>
        <dbReference type="SAM" id="MobiDB-lite"/>
    </source>
</evidence>
<organism evidence="3 4">
    <name type="scientific">Solilutibacter pythonis</name>
    <dbReference type="NCBI Taxonomy" id="2483112"/>
    <lineage>
        <taxon>Bacteria</taxon>
        <taxon>Pseudomonadati</taxon>
        <taxon>Pseudomonadota</taxon>
        <taxon>Gammaproteobacteria</taxon>
        <taxon>Lysobacterales</taxon>
        <taxon>Lysobacteraceae</taxon>
        <taxon>Solilutibacter</taxon>
    </lineage>
</organism>
<keyword evidence="2" id="KW-0732">Signal</keyword>
<accession>A0A3M2HZ90</accession>
<dbReference type="OrthoDB" id="8929305at2"/>
<protein>
    <submittedName>
        <fullName evidence="3">DUF4019 domain-containing protein</fullName>
    </submittedName>
</protein>
<feature type="compositionally biased region" description="Low complexity" evidence="1">
    <location>
        <begin position="19"/>
        <end position="38"/>
    </location>
</feature>
<comment type="caution">
    <text evidence="3">The sequence shown here is derived from an EMBL/GenBank/DDBJ whole genome shotgun (WGS) entry which is preliminary data.</text>
</comment>
<dbReference type="AlphaFoldDB" id="A0A3M2HZ90"/>
<evidence type="ECO:0000313" key="4">
    <source>
        <dbReference type="Proteomes" id="UP000275012"/>
    </source>
</evidence>
<proteinExistence type="predicted"/>
<gene>
    <name evidence="3" type="ORF">EBB59_08255</name>
</gene>
<evidence type="ECO:0000256" key="2">
    <source>
        <dbReference type="SAM" id="SignalP"/>
    </source>
</evidence>
<feature type="chain" id="PRO_5017974122" evidence="2">
    <location>
        <begin position="18"/>
        <end position="160"/>
    </location>
</feature>
<feature type="signal peptide" evidence="2">
    <location>
        <begin position="1"/>
        <end position="17"/>
    </location>
</feature>
<evidence type="ECO:0000313" key="3">
    <source>
        <dbReference type="EMBL" id="RMH91174.1"/>
    </source>
</evidence>
<reference evidence="3 4" key="1">
    <citation type="submission" date="2018-10" db="EMBL/GenBank/DDBJ databases">
        <title>Proposal of Lysobacter pythonis sp. nov. isolated from royal pythons (Python regius).</title>
        <authorList>
            <person name="Hans-Juergen B."/>
            <person name="Huptas C."/>
            <person name="Sandra B."/>
            <person name="Igor L."/>
            <person name="Joachim S."/>
            <person name="Siegfried S."/>
            <person name="Mareike W."/>
            <person name="Peter K."/>
        </authorList>
    </citation>
    <scope>NUCLEOTIDE SEQUENCE [LARGE SCALE GENOMIC DNA]</scope>
    <source>
        <strain evidence="3 4">4284/11</strain>
    </source>
</reference>
<name>A0A3M2HZ90_9GAMM</name>
<dbReference type="InterPro" id="IPR025091">
    <property type="entry name" value="DUF4019"/>
</dbReference>
<dbReference type="EMBL" id="RFLY01000010">
    <property type="protein sequence ID" value="RMH91174.1"/>
    <property type="molecule type" value="Genomic_DNA"/>
</dbReference>
<dbReference type="Proteomes" id="UP000275012">
    <property type="component" value="Unassembled WGS sequence"/>
</dbReference>
<feature type="region of interest" description="Disordered" evidence="1">
    <location>
        <begin position="19"/>
        <end position="42"/>
    </location>
</feature>